<evidence type="ECO:0000256" key="2">
    <source>
        <dbReference type="ARBA" id="ARBA00022679"/>
    </source>
</evidence>
<gene>
    <name evidence="4" type="ORF">NC653_024403</name>
</gene>
<dbReference type="PANTHER" id="PTHR43900:SF3">
    <property type="entry name" value="GLUTATHIONE S-TRANSFERASE RHO"/>
    <property type="match status" value="1"/>
</dbReference>
<dbReference type="Gene3D" id="3.40.30.10">
    <property type="entry name" value="Glutaredoxin"/>
    <property type="match status" value="1"/>
</dbReference>
<dbReference type="GO" id="GO:0043295">
    <property type="term" value="F:glutathione binding"/>
    <property type="evidence" value="ECO:0007669"/>
    <property type="project" value="TreeGrafter"/>
</dbReference>
<dbReference type="GO" id="GO:0004364">
    <property type="term" value="F:glutathione transferase activity"/>
    <property type="evidence" value="ECO:0007669"/>
    <property type="project" value="UniProtKB-EC"/>
</dbReference>
<keyword evidence="5" id="KW-1185">Reference proteome</keyword>
<name>A0AAD6MB32_9ROSI</name>
<dbReference type="GO" id="GO:0005737">
    <property type="term" value="C:cytoplasm"/>
    <property type="evidence" value="ECO:0007669"/>
    <property type="project" value="TreeGrafter"/>
</dbReference>
<dbReference type="PANTHER" id="PTHR43900">
    <property type="entry name" value="GLUTATHIONE S-TRANSFERASE RHO"/>
    <property type="match status" value="1"/>
</dbReference>
<dbReference type="EC" id="2.5.1.18" evidence="1"/>
<comment type="caution">
    <text evidence="4">The sequence shown here is derived from an EMBL/GenBank/DDBJ whole genome shotgun (WGS) entry which is preliminary data.</text>
</comment>
<protein>
    <recommendedName>
        <fullName evidence="1">glutathione transferase</fullName>
        <ecNumber evidence="1">2.5.1.18</ecNumber>
    </recommendedName>
</protein>
<dbReference type="InterPro" id="IPR036249">
    <property type="entry name" value="Thioredoxin-like_sf"/>
</dbReference>
<dbReference type="SUPFAM" id="SSF52833">
    <property type="entry name" value="Thioredoxin-like"/>
    <property type="match status" value="1"/>
</dbReference>
<organism evidence="4 5">
    <name type="scientific">Populus alba x Populus x berolinensis</name>
    <dbReference type="NCBI Taxonomy" id="444605"/>
    <lineage>
        <taxon>Eukaryota</taxon>
        <taxon>Viridiplantae</taxon>
        <taxon>Streptophyta</taxon>
        <taxon>Embryophyta</taxon>
        <taxon>Tracheophyta</taxon>
        <taxon>Spermatophyta</taxon>
        <taxon>Magnoliopsida</taxon>
        <taxon>eudicotyledons</taxon>
        <taxon>Gunneridae</taxon>
        <taxon>Pentapetalae</taxon>
        <taxon>rosids</taxon>
        <taxon>fabids</taxon>
        <taxon>Malpighiales</taxon>
        <taxon>Salicaceae</taxon>
        <taxon>Saliceae</taxon>
        <taxon>Populus</taxon>
    </lineage>
</organism>
<dbReference type="Proteomes" id="UP001164929">
    <property type="component" value="Chromosome 10"/>
</dbReference>
<accession>A0AAD6MB32</accession>
<sequence>MEIKVHGIPMCTSTALVMLCLSEKVLEYELLPVEMSKGAHKQQPCLSLNPFGQMHAFEDGDISK</sequence>
<dbReference type="GO" id="GO:0006749">
    <property type="term" value="P:glutathione metabolic process"/>
    <property type="evidence" value="ECO:0007669"/>
    <property type="project" value="TreeGrafter"/>
</dbReference>
<evidence type="ECO:0000256" key="1">
    <source>
        <dbReference type="ARBA" id="ARBA00012452"/>
    </source>
</evidence>
<evidence type="ECO:0000259" key="3">
    <source>
        <dbReference type="PROSITE" id="PS50404"/>
    </source>
</evidence>
<dbReference type="AlphaFoldDB" id="A0AAD6MB32"/>
<dbReference type="InterPro" id="IPR004045">
    <property type="entry name" value="Glutathione_S-Trfase_N"/>
</dbReference>
<evidence type="ECO:0000313" key="4">
    <source>
        <dbReference type="EMBL" id="KAJ6981002.1"/>
    </source>
</evidence>
<dbReference type="EMBL" id="JAQIZT010000010">
    <property type="protein sequence ID" value="KAJ6981002.1"/>
    <property type="molecule type" value="Genomic_DNA"/>
</dbReference>
<dbReference type="Pfam" id="PF02798">
    <property type="entry name" value="GST_N"/>
    <property type="match status" value="1"/>
</dbReference>
<reference evidence="4" key="1">
    <citation type="journal article" date="2023" name="Mol. Ecol. Resour.">
        <title>Chromosome-level genome assembly of a triploid poplar Populus alba 'Berolinensis'.</title>
        <authorList>
            <person name="Chen S."/>
            <person name="Yu Y."/>
            <person name="Wang X."/>
            <person name="Wang S."/>
            <person name="Zhang T."/>
            <person name="Zhou Y."/>
            <person name="He R."/>
            <person name="Meng N."/>
            <person name="Wang Y."/>
            <person name="Liu W."/>
            <person name="Liu Z."/>
            <person name="Liu J."/>
            <person name="Guo Q."/>
            <person name="Huang H."/>
            <person name="Sederoff R.R."/>
            <person name="Wang G."/>
            <person name="Qu G."/>
            <person name="Chen S."/>
        </authorList>
    </citation>
    <scope>NUCLEOTIDE SEQUENCE</scope>
    <source>
        <strain evidence="4">SC-2020</strain>
    </source>
</reference>
<dbReference type="PROSITE" id="PS50404">
    <property type="entry name" value="GST_NTER"/>
    <property type="match status" value="1"/>
</dbReference>
<feature type="domain" description="GST N-terminal" evidence="3">
    <location>
        <begin position="1"/>
        <end position="64"/>
    </location>
</feature>
<proteinExistence type="predicted"/>
<evidence type="ECO:0000313" key="5">
    <source>
        <dbReference type="Proteomes" id="UP001164929"/>
    </source>
</evidence>
<keyword evidence="2" id="KW-0808">Transferase</keyword>